<dbReference type="EMBL" id="BARW01006992">
    <property type="protein sequence ID" value="GAI83396.1"/>
    <property type="molecule type" value="Genomic_DNA"/>
</dbReference>
<protein>
    <submittedName>
        <fullName evidence="1">Uncharacterized protein</fullName>
    </submittedName>
</protein>
<name>X1SW82_9ZZZZ</name>
<dbReference type="AlphaFoldDB" id="X1SW82"/>
<proteinExistence type="predicted"/>
<organism evidence="1">
    <name type="scientific">marine sediment metagenome</name>
    <dbReference type="NCBI Taxonomy" id="412755"/>
    <lineage>
        <taxon>unclassified sequences</taxon>
        <taxon>metagenomes</taxon>
        <taxon>ecological metagenomes</taxon>
    </lineage>
</organism>
<comment type="caution">
    <text evidence="1">The sequence shown here is derived from an EMBL/GenBank/DDBJ whole genome shotgun (WGS) entry which is preliminary data.</text>
</comment>
<gene>
    <name evidence="1" type="ORF">S12H4_14639</name>
</gene>
<evidence type="ECO:0000313" key="1">
    <source>
        <dbReference type="EMBL" id="GAI83396.1"/>
    </source>
</evidence>
<reference evidence="1" key="1">
    <citation type="journal article" date="2014" name="Front. Microbiol.">
        <title>High frequency of phylogenetically diverse reductive dehalogenase-homologous genes in deep subseafloor sedimentary metagenomes.</title>
        <authorList>
            <person name="Kawai M."/>
            <person name="Futagami T."/>
            <person name="Toyoda A."/>
            <person name="Takaki Y."/>
            <person name="Nishi S."/>
            <person name="Hori S."/>
            <person name="Arai W."/>
            <person name="Tsubouchi T."/>
            <person name="Morono Y."/>
            <person name="Uchiyama I."/>
            <person name="Ito T."/>
            <person name="Fujiyama A."/>
            <person name="Inagaki F."/>
            <person name="Takami H."/>
        </authorList>
    </citation>
    <scope>NUCLEOTIDE SEQUENCE</scope>
    <source>
        <strain evidence="1">Expedition CK06-06</strain>
    </source>
</reference>
<sequence length="314" mass="34818">MILSKRNFKTVYGETDLELEAKTGQALVIKNILIHNPLLDYITVAISKTTVGYFRVGGVLGSHLSFHIGSVHLPVFDTYTGRVNQTTLLEYLSKLGLFTGYPVASGEKFLITGANQATSIQTIEYEIWEAADITPEMENGSKSTSFFYVNYGRSPSTINVETDVLLDTTNNPKEFPDFPYGNIVPSGRNIELHGILASDVKPMTWFPDDRTYTQFLKFMQGKVFLFDEDRQGLTYYADPGPPPMAPNCVGEGTSLGGNYSNIDMKYPLMFDPPLLFPQGQELTIYWKCGKLANGTAISTALQEIGLILKMTPIS</sequence>
<accession>X1SW82</accession>